<dbReference type="EMBL" id="CP019317">
    <property type="protein sequence ID" value="APX14276.1"/>
    <property type="molecule type" value="Genomic_DNA"/>
</dbReference>
<dbReference type="Proteomes" id="UP000186336">
    <property type="component" value="Plasmid pDOK1-4-5"/>
</dbReference>
<dbReference type="KEGG" id="tom:BWR18_20725"/>
<dbReference type="InterPro" id="IPR052039">
    <property type="entry name" value="Caspase-related_regulators"/>
</dbReference>
<keyword evidence="3" id="KW-1185">Reference proteome</keyword>
<dbReference type="Gene3D" id="3.40.50.1460">
    <property type="match status" value="1"/>
</dbReference>
<dbReference type="SUPFAM" id="SSF52129">
    <property type="entry name" value="Caspase-like"/>
    <property type="match status" value="1"/>
</dbReference>
<dbReference type="PANTHER" id="PTHR22576">
    <property type="entry name" value="MUCOSA ASSOCIATED LYMPHOID TISSUE LYMPHOMA TRANSLOCATION PROTEIN 1/PARACASPASE"/>
    <property type="match status" value="1"/>
</dbReference>
<keyword evidence="2" id="KW-0614">Plasmid</keyword>
<sequence>MVTFMTAIGRLLTAFGFLFATFAATSAWAERKLALVVGNGAYVHATPLANPVNDAQAMATKLETLGFETYTGLDLDKIGMERLLRDFTRAAKDSDVNIFFYAGHGMSVDGTNYLVPIDAVFEDETALDFEAVSVDFVTRQMSFSNAVNLVFLDACRDNPLSDKLSRSMGATRSTAVQNGLAEMKINNAGKGMAIAFATSPGDVALDGDGLNSPFTTALLKHIDAENTDIAEVFSRVTGDVYNNTDQSQRPWLNVSLTGPVMLNPVTELKAVARAPQTSSNVGGGAAAPGGNMLEEQKMLFDLARETDSVDDYQAYLDSFPNGLYANNARRSIRRLAPKTVRRQRLCPHAHQRRVR</sequence>
<dbReference type="InterPro" id="IPR001309">
    <property type="entry name" value="Pept_C14_p20"/>
</dbReference>
<accession>A0A1P8N1U1</accession>
<dbReference type="PANTHER" id="PTHR22576:SF37">
    <property type="entry name" value="MUCOSA-ASSOCIATED LYMPHOID TISSUE LYMPHOMA TRANSLOCATION PROTEIN 1"/>
    <property type="match status" value="1"/>
</dbReference>
<organism evidence="2 3">
    <name type="scientific">Tateyamaria omphalii</name>
    <dbReference type="NCBI Taxonomy" id="299262"/>
    <lineage>
        <taxon>Bacteria</taxon>
        <taxon>Pseudomonadati</taxon>
        <taxon>Pseudomonadota</taxon>
        <taxon>Alphaproteobacteria</taxon>
        <taxon>Rhodobacterales</taxon>
        <taxon>Roseobacteraceae</taxon>
        <taxon>Tateyamaria</taxon>
    </lineage>
</organism>
<geneLocation type="plasmid" evidence="2 3">
    <name>pDOK1-4-5</name>
</geneLocation>
<evidence type="ECO:0000313" key="2">
    <source>
        <dbReference type="EMBL" id="APX14276.1"/>
    </source>
</evidence>
<evidence type="ECO:0000313" key="3">
    <source>
        <dbReference type="Proteomes" id="UP000186336"/>
    </source>
</evidence>
<dbReference type="GO" id="GO:0004197">
    <property type="term" value="F:cysteine-type endopeptidase activity"/>
    <property type="evidence" value="ECO:0007669"/>
    <property type="project" value="InterPro"/>
</dbReference>
<evidence type="ECO:0000259" key="1">
    <source>
        <dbReference type="PROSITE" id="PS50208"/>
    </source>
</evidence>
<gene>
    <name evidence="2" type="ORF">BWR18_20725</name>
</gene>
<feature type="domain" description="Caspase family p20" evidence="1">
    <location>
        <begin position="30"/>
        <end position="159"/>
    </location>
</feature>
<dbReference type="InterPro" id="IPR029030">
    <property type="entry name" value="Caspase-like_dom_sf"/>
</dbReference>
<dbReference type="OrthoDB" id="321999at2"/>
<protein>
    <recommendedName>
        <fullName evidence="1">Caspase family p20 domain-containing protein</fullName>
    </recommendedName>
</protein>
<dbReference type="AlphaFoldDB" id="A0A1P8N1U1"/>
<dbReference type="PROSITE" id="PS50208">
    <property type="entry name" value="CASPASE_P20"/>
    <property type="match status" value="1"/>
</dbReference>
<name>A0A1P8N1U1_9RHOB</name>
<dbReference type="Pfam" id="PF00656">
    <property type="entry name" value="Peptidase_C14"/>
    <property type="match status" value="1"/>
</dbReference>
<dbReference type="GO" id="GO:0006508">
    <property type="term" value="P:proteolysis"/>
    <property type="evidence" value="ECO:0007669"/>
    <property type="project" value="InterPro"/>
</dbReference>
<dbReference type="InterPro" id="IPR011600">
    <property type="entry name" value="Pept_C14_caspase"/>
</dbReference>
<proteinExistence type="predicted"/>
<reference evidence="2 3" key="1">
    <citation type="submission" date="2017-01" db="EMBL/GenBank/DDBJ databases">
        <title>Complete genome of Tateyamaria omphalii DOK1-4 isolated from seawater in Dokdo.</title>
        <authorList>
            <person name="Kim J.H."/>
            <person name="Chi W.-J."/>
        </authorList>
    </citation>
    <scope>NUCLEOTIDE SEQUENCE [LARGE SCALE GENOMIC DNA]</scope>
    <source>
        <strain evidence="2 3">DOK1-4</strain>
        <plasmid evidence="2 3">pDOK1-4-5</plasmid>
    </source>
</reference>